<dbReference type="PANTHER" id="PTHR31635">
    <property type="entry name" value="REVERSE TRANSCRIPTASE DOMAIN-CONTAINING PROTEIN-RELATED"/>
    <property type="match status" value="1"/>
</dbReference>
<organism evidence="2 3">
    <name type="scientific">Chara braunii</name>
    <name type="common">Braun's stonewort</name>
    <dbReference type="NCBI Taxonomy" id="69332"/>
    <lineage>
        <taxon>Eukaryota</taxon>
        <taxon>Viridiplantae</taxon>
        <taxon>Streptophyta</taxon>
        <taxon>Charophyceae</taxon>
        <taxon>Charales</taxon>
        <taxon>Characeae</taxon>
        <taxon>Chara</taxon>
    </lineage>
</organism>
<keyword evidence="3" id="KW-1185">Reference proteome</keyword>
<dbReference type="PANTHER" id="PTHR31635:SF196">
    <property type="entry name" value="REVERSE TRANSCRIPTASE DOMAIN-CONTAINING PROTEIN-RELATED"/>
    <property type="match status" value="1"/>
</dbReference>
<evidence type="ECO:0000259" key="1">
    <source>
        <dbReference type="PROSITE" id="PS50878"/>
    </source>
</evidence>
<dbReference type="Pfam" id="PF00078">
    <property type="entry name" value="RVT_1"/>
    <property type="match status" value="1"/>
</dbReference>
<dbReference type="OrthoDB" id="671374at2759"/>
<dbReference type="Gramene" id="GBG89986">
    <property type="protein sequence ID" value="GBG89986"/>
    <property type="gene ID" value="CBR_g50077"/>
</dbReference>
<proteinExistence type="predicted"/>
<feature type="domain" description="Reverse transcriptase" evidence="1">
    <location>
        <begin position="115"/>
        <end position="386"/>
    </location>
</feature>
<dbReference type="InterPro" id="IPR000477">
    <property type="entry name" value="RT_dom"/>
</dbReference>
<comment type="caution">
    <text evidence="2">The sequence shown here is derived from an EMBL/GenBank/DDBJ whole genome shotgun (WGS) entry which is preliminary data.</text>
</comment>
<dbReference type="PROSITE" id="PS50878">
    <property type="entry name" value="RT_POL"/>
    <property type="match status" value="1"/>
</dbReference>
<dbReference type="EMBL" id="BFEA01000777">
    <property type="protein sequence ID" value="GBG89986.1"/>
    <property type="molecule type" value="Genomic_DNA"/>
</dbReference>
<dbReference type="STRING" id="69332.A0A388M623"/>
<evidence type="ECO:0000313" key="3">
    <source>
        <dbReference type="Proteomes" id="UP000265515"/>
    </source>
</evidence>
<reference evidence="2 3" key="1">
    <citation type="journal article" date="2018" name="Cell">
        <title>The Chara Genome: Secondary Complexity and Implications for Plant Terrestrialization.</title>
        <authorList>
            <person name="Nishiyama T."/>
            <person name="Sakayama H."/>
            <person name="Vries J.D."/>
            <person name="Buschmann H."/>
            <person name="Saint-Marcoux D."/>
            <person name="Ullrich K.K."/>
            <person name="Haas F.B."/>
            <person name="Vanderstraeten L."/>
            <person name="Becker D."/>
            <person name="Lang D."/>
            <person name="Vosolsobe S."/>
            <person name="Rombauts S."/>
            <person name="Wilhelmsson P.K.I."/>
            <person name="Janitza P."/>
            <person name="Kern R."/>
            <person name="Heyl A."/>
            <person name="Rumpler F."/>
            <person name="Villalobos L.I.A.C."/>
            <person name="Clay J.M."/>
            <person name="Skokan R."/>
            <person name="Toyoda A."/>
            <person name="Suzuki Y."/>
            <person name="Kagoshima H."/>
            <person name="Schijlen E."/>
            <person name="Tajeshwar N."/>
            <person name="Catarino B."/>
            <person name="Hetherington A.J."/>
            <person name="Saltykova A."/>
            <person name="Bonnot C."/>
            <person name="Breuninger H."/>
            <person name="Symeonidi A."/>
            <person name="Radhakrishnan G.V."/>
            <person name="Van Nieuwerburgh F."/>
            <person name="Deforce D."/>
            <person name="Chang C."/>
            <person name="Karol K.G."/>
            <person name="Hedrich R."/>
            <person name="Ulvskov P."/>
            <person name="Glockner G."/>
            <person name="Delwiche C.F."/>
            <person name="Petrasek J."/>
            <person name="Van de Peer Y."/>
            <person name="Friml J."/>
            <person name="Beilby M."/>
            <person name="Dolan L."/>
            <person name="Kohara Y."/>
            <person name="Sugano S."/>
            <person name="Fujiyama A."/>
            <person name="Delaux P.-M."/>
            <person name="Quint M."/>
            <person name="TheiBen G."/>
            <person name="Hagemann M."/>
            <person name="Harholt J."/>
            <person name="Dunand C."/>
            <person name="Zachgo S."/>
            <person name="Langdale J."/>
            <person name="Maumus F."/>
            <person name="Straeten D.V.D."/>
            <person name="Gould S.B."/>
            <person name="Rensing S.A."/>
        </authorList>
    </citation>
    <scope>NUCLEOTIDE SEQUENCE [LARGE SCALE GENOMIC DNA]</scope>
    <source>
        <strain evidence="2 3">S276</strain>
    </source>
</reference>
<sequence>MGHPFVPLEVKADNTPDILKYVELFYEDMYREDECWSQEDIAVVPAKEVWDKCATRVSPEHKAVLDAPITQEEVAGAPFGMHKGKASGPDGLPVEYLMTATRPLLLYLCEAFNRLFSGEEASPATFGQTTIVLLYKKGSVEEIRNWRPISLLSAPYKLYAKVLANRVAAVLPALVHSTQTGFIPRRQILVNVLLVRQIMERAQDFQPPLATLFLDFEKAYDRVRWPFLLQGMRCRGFGEVFVKVVEGVLGMAVAKVQVNGFLSSPLKITRSVREGCPLSAALYVLYVEHLHEMIRANDQIPGFELPRGAQVKTNAFADDTAAVTRATHQSVSALRNEVVLFEKYAGARIKWGKSVAVVPAGVDVAMFEGMKTQLPGDQFLYLGAVSDPPKKAWKDYKRSLRRFMWKDDPCVSHLIYRVRWEKLVQPRSVGGLGLLDPRVQVSALQMRTVLWLLLEDDMEPWKLVTLQEMAEAVRVHPTDVKTALLHPQLLHGLRRGVLWSNALEKWREAPLRQTAPQTCDQILEQSLFGNHFVLQSGVPFGPFPWQGCPGAFGKQWLSCGVFRVGDIWDEQEGTWKEEGEVLGRLDHQPKKQERLEEIKRAIPQEWVDCLVAKDRMQGEWVTLEGQGRPIIFFQLKERLGSQWYGAEAWEDVGRQKALGDVLVRRPDRDSRLHEENIRPVVVLRDQTVSKGRGFRPFKPAYRPLQIPWDPSIWEWAPRNSLMKRCRIHQVTTKVIYRSLLVPTDLVDEMREIWRKRGWLDQKALLCWDASTWRKACRLLALLPDQKHAGGLWLCLQLEDRCLHKDKSCRPVGSTRDEARIGERWKGRYIGIVLRGNLCSGACAGSLEGDAEEGDSPVDRRTLLCNEVLSRSPVAWECSPNWVVSPIQG</sequence>
<dbReference type="CDD" id="cd01650">
    <property type="entry name" value="RT_nLTR_like"/>
    <property type="match status" value="1"/>
</dbReference>
<accession>A0A388M623</accession>
<evidence type="ECO:0000313" key="2">
    <source>
        <dbReference type="EMBL" id="GBG89986.1"/>
    </source>
</evidence>
<name>A0A388M623_CHABU</name>
<gene>
    <name evidence="2" type="ORF">CBR_g50077</name>
</gene>
<dbReference type="AlphaFoldDB" id="A0A388M623"/>
<dbReference type="Proteomes" id="UP000265515">
    <property type="component" value="Unassembled WGS sequence"/>
</dbReference>
<protein>
    <recommendedName>
        <fullName evidence="1">Reverse transcriptase domain-containing protein</fullName>
    </recommendedName>
</protein>